<evidence type="ECO:0000256" key="4">
    <source>
        <dbReference type="ARBA" id="ARBA00025742"/>
    </source>
</evidence>
<feature type="domain" description="Calcineurin-like phosphoesterase" evidence="5">
    <location>
        <begin position="58"/>
        <end position="239"/>
    </location>
</feature>
<evidence type="ECO:0000259" key="5">
    <source>
        <dbReference type="Pfam" id="PF00149"/>
    </source>
</evidence>
<keyword evidence="1" id="KW-0479">Metal-binding</keyword>
<dbReference type="HOGENOM" id="CLU_902850_0_0_12"/>
<dbReference type="EMBL" id="CP002541">
    <property type="protein sequence ID" value="ADY13371.1"/>
    <property type="molecule type" value="Genomic_DNA"/>
</dbReference>
<keyword evidence="3" id="KW-0408">Iron</keyword>
<comment type="similarity">
    <text evidence="4">Belongs to the cyclic nucleotide phosphodiesterase class-III family.</text>
</comment>
<dbReference type="InterPro" id="IPR004843">
    <property type="entry name" value="Calcineurin-like_PHP"/>
</dbReference>
<organism evidence="6 7">
    <name type="scientific">Sphaerochaeta globosa (strain ATCC BAA-1886 / DSM 22777 / Buddy)</name>
    <name type="common">Spirochaeta sp. (strain Buddy)</name>
    <dbReference type="NCBI Taxonomy" id="158189"/>
    <lineage>
        <taxon>Bacteria</taxon>
        <taxon>Pseudomonadati</taxon>
        <taxon>Spirochaetota</taxon>
        <taxon>Spirochaetia</taxon>
        <taxon>Spirochaetales</taxon>
        <taxon>Sphaerochaetaceae</taxon>
        <taxon>Sphaerochaeta</taxon>
    </lineage>
</organism>
<evidence type="ECO:0000256" key="1">
    <source>
        <dbReference type="ARBA" id="ARBA00022723"/>
    </source>
</evidence>
<protein>
    <submittedName>
        <fullName evidence="6">Metallophosphoesterase</fullName>
    </submittedName>
</protein>
<dbReference type="Proteomes" id="UP000008466">
    <property type="component" value="Chromosome"/>
</dbReference>
<gene>
    <name evidence="6" type="ordered locus">SpiBuddy_1546</name>
</gene>
<accession>F0RZ90</accession>
<dbReference type="Gene3D" id="3.60.21.10">
    <property type="match status" value="1"/>
</dbReference>
<dbReference type="GO" id="GO:0046872">
    <property type="term" value="F:metal ion binding"/>
    <property type="evidence" value="ECO:0007669"/>
    <property type="project" value="UniProtKB-KW"/>
</dbReference>
<evidence type="ECO:0000256" key="3">
    <source>
        <dbReference type="ARBA" id="ARBA00023004"/>
    </source>
</evidence>
<dbReference type="RefSeq" id="WP_013607221.1">
    <property type="nucleotide sequence ID" value="NC_015152.1"/>
</dbReference>
<reference evidence="7" key="1">
    <citation type="submission" date="2011-02" db="EMBL/GenBank/DDBJ databases">
        <title>Complete sequence of Spirochaeta sp. Buddy.</title>
        <authorList>
            <person name="Lucas S."/>
            <person name="Copeland A."/>
            <person name="Lapidus A."/>
            <person name="Cheng J.-F."/>
            <person name="Goodwin L."/>
            <person name="Pitluck S."/>
            <person name="Zeytun A."/>
            <person name="Detter J.C."/>
            <person name="Han C."/>
            <person name="Tapia R."/>
            <person name="Land M."/>
            <person name="Hauser L."/>
            <person name="Kyrpides N."/>
            <person name="Ivanova N."/>
            <person name="Mikhailova N."/>
            <person name="Pagani I."/>
            <person name="Ritalahti K.M."/>
            <person name="Loeffler F.E."/>
            <person name="Woyke T."/>
        </authorList>
    </citation>
    <scope>NUCLEOTIDE SEQUENCE [LARGE SCALE GENOMIC DNA]</scope>
    <source>
        <strain evidence="7">ATCC BAA-1886 / DSM 22777 / Buddy</strain>
    </source>
</reference>
<dbReference type="AlphaFoldDB" id="F0RZ90"/>
<dbReference type="PANTHER" id="PTHR42988">
    <property type="entry name" value="PHOSPHOHYDROLASE"/>
    <property type="match status" value="1"/>
</dbReference>
<dbReference type="KEGG" id="sbu:SpiBuddy_1546"/>
<name>F0RZ90_SPHGB</name>
<dbReference type="InterPro" id="IPR029052">
    <property type="entry name" value="Metallo-depent_PP-like"/>
</dbReference>
<dbReference type="InterPro" id="IPR050884">
    <property type="entry name" value="CNP_phosphodiesterase-III"/>
</dbReference>
<keyword evidence="2" id="KW-0378">Hydrolase</keyword>
<dbReference type="OrthoDB" id="359158at2"/>
<dbReference type="Pfam" id="PF00149">
    <property type="entry name" value="Metallophos"/>
    <property type="match status" value="1"/>
</dbReference>
<sequence length="308" mass="34702">MACTNRRSNTNRILFLLITSLLFCTSCSQNLFSRIEFNHPGGSFDQPINTTEERQSFSFLLFSDLHVGRAEDGVYWDFDAFYAWLDAYPGTLDFALHLGDGTADSTESEYRQYAAFLQSLTDRSLPNHAVLGNHDVRSDGRSLFSQYINDLTARRFSHKGFSFYLLDTGNASLGKTQLDNLMEAVAADPNPKLFCAHVPLYAGPDMFYFSLKDPLERALIVQTMVKNKVGLYVGGHLHIDSKLYAYTDTTHEFVSESFHGRDSLIENTLPVWYVLTYDVVSNSITIVKYASKRDNTIAEEVVATIGMP</sequence>
<dbReference type="eggNOG" id="COG1409">
    <property type="taxonomic scope" value="Bacteria"/>
</dbReference>
<dbReference type="PANTHER" id="PTHR42988:SF2">
    <property type="entry name" value="CYCLIC NUCLEOTIDE PHOSPHODIESTERASE CBUA0032-RELATED"/>
    <property type="match status" value="1"/>
</dbReference>
<evidence type="ECO:0000313" key="6">
    <source>
        <dbReference type="EMBL" id="ADY13371.1"/>
    </source>
</evidence>
<dbReference type="SUPFAM" id="SSF56300">
    <property type="entry name" value="Metallo-dependent phosphatases"/>
    <property type="match status" value="1"/>
</dbReference>
<dbReference type="STRING" id="158189.SpiBuddy_1546"/>
<evidence type="ECO:0000256" key="2">
    <source>
        <dbReference type="ARBA" id="ARBA00022801"/>
    </source>
</evidence>
<proteinExistence type="inferred from homology"/>
<dbReference type="GO" id="GO:0016787">
    <property type="term" value="F:hydrolase activity"/>
    <property type="evidence" value="ECO:0007669"/>
    <property type="project" value="UniProtKB-KW"/>
</dbReference>
<keyword evidence="7" id="KW-1185">Reference proteome</keyword>
<evidence type="ECO:0000313" key="7">
    <source>
        <dbReference type="Proteomes" id="UP000008466"/>
    </source>
</evidence>